<name>A0A346RP08_STRCX</name>
<protein>
    <submittedName>
        <fullName evidence="6">ChaGT1</fullName>
    </submittedName>
    <submittedName>
        <fullName evidence="7">DUF1205 domain-containing protein</fullName>
    </submittedName>
</protein>
<dbReference type="FunFam" id="3.40.50.2000:FF:000072">
    <property type="entry name" value="Glycosyl transferase"/>
    <property type="match status" value="1"/>
</dbReference>
<dbReference type="Gene3D" id="3.40.50.2000">
    <property type="entry name" value="Glycogen Phosphorylase B"/>
    <property type="match status" value="2"/>
</dbReference>
<reference evidence="7 8" key="3">
    <citation type="submission" date="2020-06" db="EMBL/GenBank/DDBJ databases">
        <title>Genome mining for natural products.</title>
        <authorList>
            <person name="Zhang B."/>
            <person name="Shi J."/>
            <person name="Ge H."/>
        </authorList>
    </citation>
    <scope>NUCLEOTIDE SEQUENCE [LARGE SCALE GENOMIC DNA]</scope>
    <source>
        <strain evidence="7 8">NA02069</strain>
    </source>
</reference>
<dbReference type="Proteomes" id="UP000509418">
    <property type="component" value="Chromosome"/>
</dbReference>
<keyword evidence="2" id="KW-0328">Glycosyltransferase</keyword>
<gene>
    <name evidence="7" type="ORF">HUT05_05090</name>
</gene>
<dbReference type="PANTHER" id="PTHR48050:SF13">
    <property type="entry name" value="STEROL 3-BETA-GLUCOSYLTRANSFERASE UGT80A2"/>
    <property type="match status" value="1"/>
</dbReference>
<dbReference type="SMR" id="A0A346RP08"/>
<dbReference type="RefSeq" id="WP_176574330.1">
    <property type="nucleotide sequence ID" value="NZ_CBDRGH010000019.1"/>
</dbReference>
<evidence type="ECO:0000259" key="5">
    <source>
        <dbReference type="Pfam" id="PF21036"/>
    </source>
</evidence>
<evidence type="ECO:0000313" key="7">
    <source>
        <dbReference type="EMBL" id="QKZ16801.1"/>
    </source>
</evidence>
<dbReference type="EMBL" id="MH540322">
    <property type="protein sequence ID" value="AXS67805.1"/>
    <property type="molecule type" value="Genomic_DNA"/>
</dbReference>
<dbReference type="Pfam" id="PF06722">
    <property type="entry name" value="EryCIII-like_C"/>
    <property type="match status" value="1"/>
</dbReference>
<dbReference type="AlphaFoldDB" id="A0A346RP08"/>
<dbReference type="SUPFAM" id="SSF53756">
    <property type="entry name" value="UDP-Glycosyltransferase/glycogen phosphorylase"/>
    <property type="match status" value="1"/>
</dbReference>
<feature type="domain" description="Erythromycin biosynthesis protein CIII-like C-terminal" evidence="4">
    <location>
        <begin position="237"/>
        <end position="374"/>
    </location>
</feature>
<dbReference type="InterPro" id="IPR050426">
    <property type="entry name" value="Glycosyltransferase_28"/>
</dbReference>
<dbReference type="InterPro" id="IPR048284">
    <property type="entry name" value="EryCIII-like_N"/>
</dbReference>
<evidence type="ECO:0000313" key="8">
    <source>
        <dbReference type="Proteomes" id="UP000509418"/>
    </source>
</evidence>
<dbReference type="Pfam" id="PF21036">
    <property type="entry name" value="EryCIII-like_N"/>
    <property type="match status" value="1"/>
</dbReference>
<evidence type="ECO:0000259" key="4">
    <source>
        <dbReference type="Pfam" id="PF06722"/>
    </source>
</evidence>
<evidence type="ECO:0000256" key="1">
    <source>
        <dbReference type="ARBA" id="ARBA00006962"/>
    </source>
</evidence>
<organism evidence="6">
    <name type="scientific">Streptomyces chartreusis</name>
    <dbReference type="NCBI Taxonomy" id="1969"/>
    <lineage>
        <taxon>Bacteria</taxon>
        <taxon>Bacillati</taxon>
        <taxon>Actinomycetota</taxon>
        <taxon>Actinomycetes</taxon>
        <taxon>Kitasatosporales</taxon>
        <taxon>Streptomycetaceae</taxon>
        <taxon>Streptomyces</taxon>
    </lineage>
</organism>
<evidence type="ECO:0000256" key="3">
    <source>
        <dbReference type="ARBA" id="ARBA00022679"/>
    </source>
</evidence>
<comment type="similarity">
    <text evidence="1">Belongs to the glycosyltransferase 28 family.</text>
</comment>
<feature type="domain" description="Erythromycin biosynthesis protein CIII-like N-terminal" evidence="5">
    <location>
        <begin position="22"/>
        <end position="219"/>
    </location>
</feature>
<accession>A0A346RP08</accession>
<keyword evidence="3" id="KW-0808">Transferase</keyword>
<dbReference type="GO" id="GO:0008194">
    <property type="term" value="F:UDP-glycosyltransferase activity"/>
    <property type="evidence" value="ECO:0007669"/>
    <property type="project" value="InterPro"/>
</dbReference>
<dbReference type="InterPro" id="IPR002213">
    <property type="entry name" value="UDP_glucos_trans"/>
</dbReference>
<reference evidence="6" key="1">
    <citation type="journal article" date="2018" name="J. Am. Chem. Soc.">
        <title>Molecular Basis for the Final Oxidative Rearrangement Steps in Chartreusin Biosynthesis.</title>
        <authorList>
            <person name="Wang Y.S."/>
            <person name="Zhang B."/>
            <person name="Zhu J."/>
            <person name="Yang C.L."/>
            <person name="Guo Y."/>
            <person name="Liu C.L."/>
            <person name="Liu F."/>
            <person name="Huang H."/>
            <person name="Zhao S."/>
            <person name="Liang Y."/>
            <person name="Jiao R.H."/>
            <person name="Tan R.X."/>
            <person name="Ge H.M."/>
        </authorList>
    </citation>
    <scope>NUCLEOTIDE SEQUENCE</scope>
    <source>
        <strain evidence="6">NA02069</strain>
    </source>
</reference>
<dbReference type="PANTHER" id="PTHR48050">
    <property type="entry name" value="STEROL 3-BETA-GLUCOSYLTRANSFERASE"/>
    <property type="match status" value="1"/>
</dbReference>
<dbReference type="GO" id="GO:0016758">
    <property type="term" value="F:hexosyltransferase activity"/>
    <property type="evidence" value="ECO:0007669"/>
    <property type="project" value="UniProtKB-ARBA"/>
</dbReference>
<proteinExistence type="inferred from homology"/>
<reference evidence="6" key="2">
    <citation type="submission" date="2018-06" db="EMBL/GenBank/DDBJ databases">
        <authorList>
            <person name="Zhirakovskaya E."/>
        </authorList>
    </citation>
    <scope>NUCLEOTIDE SEQUENCE</scope>
    <source>
        <strain evidence="6">NA02069</strain>
    </source>
</reference>
<dbReference type="EMBL" id="CP056041">
    <property type="protein sequence ID" value="QKZ16801.1"/>
    <property type="molecule type" value="Genomic_DNA"/>
</dbReference>
<dbReference type="GO" id="GO:0017000">
    <property type="term" value="P:antibiotic biosynthetic process"/>
    <property type="evidence" value="ECO:0007669"/>
    <property type="project" value="UniProtKB-ARBA"/>
</dbReference>
<evidence type="ECO:0000256" key="2">
    <source>
        <dbReference type="ARBA" id="ARBA00022676"/>
    </source>
</evidence>
<evidence type="ECO:0000313" key="6">
    <source>
        <dbReference type="EMBL" id="AXS67805.1"/>
    </source>
</evidence>
<keyword evidence="8" id="KW-1185">Reference proteome</keyword>
<dbReference type="InterPro" id="IPR010610">
    <property type="entry name" value="EryCIII-like_C"/>
</dbReference>
<sequence length="382" mass="40200">MRILVTTAPSPGHFFPLVPFAWALRARGHQVLVTMPEQFIAEAGRSGLPAVASVPPIDLRAAMDSGEGPHPSQREGARDASVEHIGRGFGRLSELTVEGTVAVAERWAPDLVVSEPTEHSGAVAAAHRGVPLLRHNWGLELPPETEEIAADQMAPTLARLGLPAPAKAELRVDICPESLQRPGARPAQRMRFVPYSGAGDTPPWLLEEPDRPRVCVTLGSVVPMIHGVKVLKELGEELSGDDVETVIAVPDRFADELGALPPGVRAAAWLPLGLLFTHCTAVVHHGGIGTALTALAFGLPQVALPHMGDQHATADRLAAAGAAAVVRREDITPAAVADALRRVRSEPGYAEGARALRAENTAAPGLDEVAGLAEQLAGAQRK</sequence>
<dbReference type="CDD" id="cd03784">
    <property type="entry name" value="GT1_Gtf-like"/>
    <property type="match status" value="1"/>
</dbReference>